<organism evidence="1 2">
    <name type="scientific">Rhizobium grahamii</name>
    <dbReference type="NCBI Taxonomy" id="1120045"/>
    <lineage>
        <taxon>Bacteria</taxon>
        <taxon>Pseudomonadati</taxon>
        <taxon>Pseudomonadota</taxon>
        <taxon>Alphaproteobacteria</taxon>
        <taxon>Hyphomicrobiales</taxon>
        <taxon>Rhizobiaceae</taxon>
        <taxon>Rhizobium/Agrobacterium group</taxon>
        <taxon>Rhizobium</taxon>
    </lineage>
</organism>
<proteinExistence type="predicted"/>
<protein>
    <submittedName>
        <fullName evidence="1">Uncharacterized protein</fullName>
    </submittedName>
</protein>
<dbReference type="KEGG" id="rgr:FZ934_13445"/>
<reference evidence="1 2" key="1">
    <citation type="submission" date="2019-08" db="EMBL/GenBank/DDBJ databases">
        <title>Prosopis cineraria nodule microbiome.</title>
        <authorList>
            <person name="Ali R."/>
            <person name="Chaluvadi S.R."/>
            <person name="Wang X."/>
        </authorList>
    </citation>
    <scope>NUCLEOTIDE SEQUENCE [LARGE SCALE GENOMIC DNA]</scope>
    <source>
        <strain evidence="1 2">BG7</strain>
    </source>
</reference>
<sequence>MAEIQISKYDRRSYLNQKPAKKTKFRSREDNMPQEILTGEKLARAAAADFRNFFYPFTGPSIKICVEAANYPCVRGSGSNARIVIPNEMAEEVIDTPDKLHFHLLIIGHEIAHLVHKHCDRKDRDKAESRSVEYWADFYGAKVMMTLITYGEKIGMIYRPFYTGQSKLEKALNSMGIAVGRLVESIYVEHVLYPAPAERVSLVSNGITSFLRHELAGKVHSPGWMISVPMRILFGAPATRRLMNDPEKISNDLSLIKGARRRHLEVQGEKTAIIPGLKPRLQPILSLSYTISYAEMERGRRQTWEELDRLAVELGEPDLFKEAKSSWSTKELLEIVT</sequence>
<evidence type="ECO:0000313" key="1">
    <source>
        <dbReference type="EMBL" id="QFY61315.1"/>
    </source>
</evidence>
<evidence type="ECO:0000313" key="2">
    <source>
        <dbReference type="Proteomes" id="UP000326881"/>
    </source>
</evidence>
<dbReference type="Proteomes" id="UP000326881">
    <property type="component" value="Chromosome"/>
</dbReference>
<gene>
    <name evidence="1" type="ORF">FZ934_13445</name>
</gene>
<dbReference type="AlphaFoldDB" id="A0A5Q0C7N1"/>
<dbReference type="RefSeq" id="WP_153271457.1">
    <property type="nucleotide sequence ID" value="NZ_CP043498.1"/>
</dbReference>
<dbReference type="EMBL" id="CP043498">
    <property type="protein sequence ID" value="QFY61315.1"/>
    <property type="molecule type" value="Genomic_DNA"/>
</dbReference>
<dbReference type="OrthoDB" id="8479208at2"/>
<keyword evidence="2" id="KW-1185">Reference proteome</keyword>
<accession>A0A5Q0C7N1</accession>
<name>A0A5Q0C7N1_9HYPH</name>